<evidence type="ECO:0000313" key="3">
    <source>
        <dbReference type="Proteomes" id="UP000567067"/>
    </source>
</evidence>
<keyword evidence="1" id="KW-1133">Transmembrane helix</keyword>
<reference evidence="2 3" key="1">
    <citation type="submission" date="2020-08" db="EMBL/GenBank/DDBJ databases">
        <title>Genomic Encyclopedia of Type Strains, Phase III (KMG-III): the genomes of soil and plant-associated and newly described type strains.</title>
        <authorList>
            <person name="Whitman W."/>
        </authorList>
    </citation>
    <scope>NUCLEOTIDE SEQUENCE [LARGE SCALE GENOMIC DNA]</scope>
    <source>
        <strain evidence="2 3">CECT 8693</strain>
    </source>
</reference>
<dbReference type="PANTHER" id="PTHR35337:SF1">
    <property type="entry name" value="SLR1478 PROTEIN"/>
    <property type="match status" value="1"/>
</dbReference>
<dbReference type="RefSeq" id="WP_246334489.1">
    <property type="nucleotide sequence ID" value="NZ_JACJIP010000029.1"/>
</dbReference>
<protein>
    <submittedName>
        <fullName evidence="2">Stage II sporulation protein M</fullName>
    </submittedName>
</protein>
<dbReference type="PANTHER" id="PTHR35337">
    <property type="entry name" value="SLR1478 PROTEIN"/>
    <property type="match status" value="1"/>
</dbReference>
<feature type="transmembrane region" description="Helical" evidence="1">
    <location>
        <begin position="129"/>
        <end position="152"/>
    </location>
</feature>
<evidence type="ECO:0000256" key="1">
    <source>
        <dbReference type="SAM" id="Phobius"/>
    </source>
</evidence>
<keyword evidence="1" id="KW-0812">Transmembrane</keyword>
<feature type="transmembrane region" description="Helical" evidence="1">
    <location>
        <begin position="84"/>
        <end position="109"/>
    </location>
</feature>
<name>A0A7W3SWA7_9BACL</name>
<feature type="transmembrane region" description="Helical" evidence="1">
    <location>
        <begin position="181"/>
        <end position="203"/>
    </location>
</feature>
<feature type="transmembrane region" description="Helical" evidence="1">
    <location>
        <begin position="60"/>
        <end position="77"/>
    </location>
</feature>
<proteinExistence type="predicted"/>
<keyword evidence="1" id="KW-0472">Membrane</keyword>
<dbReference type="Pfam" id="PF01944">
    <property type="entry name" value="SpoIIM"/>
    <property type="match status" value="1"/>
</dbReference>
<keyword evidence="3" id="KW-1185">Reference proteome</keyword>
<dbReference type="EMBL" id="JACJIP010000029">
    <property type="protein sequence ID" value="MBA9087384.1"/>
    <property type="molecule type" value="Genomic_DNA"/>
</dbReference>
<comment type="caution">
    <text evidence="2">The sequence shown here is derived from an EMBL/GenBank/DDBJ whole genome shotgun (WGS) entry which is preliminary data.</text>
</comment>
<evidence type="ECO:0000313" key="2">
    <source>
        <dbReference type="EMBL" id="MBA9087384.1"/>
    </source>
</evidence>
<sequence length="204" mass="22198">MLSWRLFIKDLRQFKVAMGLAFVLFTIGVILGAANSDALVSLVSGDVEQIRELSRKLSETAIPELSFFTFIFLNNAIKSVVVIFMGALFGVIPLIFLLMNGVILGWVVAMTASQGADLFDLIVRGLLPHGIIEIPAIIIASGFGLQFGYLVLKGLGELGARDSSERTVDLKAFMRSAGRGAFWIVILLLVAAVIESTLTFYLVR</sequence>
<dbReference type="Proteomes" id="UP000567067">
    <property type="component" value="Unassembled WGS sequence"/>
</dbReference>
<dbReference type="InterPro" id="IPR002798">
    <property type="entry name" value="SpoIIM-like"/>
</dbReference>
<gene>
    <name evidence="2" type="ORF">FHR92_003868</name>
</gene>
<organism evidence="2 3">
    <name type="scientific">Fontibacillus solani</name>
    <dbReference type="NCBI Taxonomy" id="1572857"/>
    <lineage>
        <taxon>Bacteria</taxon>
        <taxon>Bacillati</taxon>
        <taxon>Bacillota</taxon>
        <taxon>Bacilli</taxon>
        <taxon>Bacillales</taxon>
        <taxon>Paenibacillaceae</taxon>
        <taxon>Fontibacillus</taxon>
    </lineage>
</organism>
<accession>A0A7W3SWA7</accession>
<dbReference type="AlphaFoldDB" id="A0A7W3SWA7"/>